<keyword evidence="3 6" id="KW-0812">Transmembrane</keyword>
<evidence type="ECO:0000256" key="4">
    <source>
        <dbReference type="ARBA" id="ARBA00022989"/>
    </source>
</evidence>
<feature type="transmembrane region" description="Helical" evidence="6">
    <location>
        <begin position="216"/>
        <end position="238"/>
    </location>
</feature>
<dbReference type="SUPFAM" id="SSF103481">
    <property type="entry name" value="Multidrug resistance efflux transporter EmrE"/>
    <property type="match status" value="2"/>
</dbReference>
<organism evidence="8 9">
    <name type="scientific">Bosea thiooxidans</name>
    <dbReference type="NCBI Taxonomy" id="53254"/>
    <lineage>
        <taxon>Bacteria</taxon>
        <taxon>Pseudomonadati</taxon>
        <taxon>Pseudomonadota</taxon>
        <taxon>Alphaproteobacteria</taxon>
        <taxon>Hyphomicrobiales</taxon>
        <taxon>Boseaceae</taxon>
        <taxon>Bosea</taxon>
    </lineage>
</organism>
<proteinExistence type="inferred from homology"/>
<feature type="transmembrane region" description="Helical" evidence="6">
    <location>
        <begin position="66"/>
        <end position="84"/>
    </location>
</feature>
<sequence length="337" mass="36433">MQSSRFASRLRHALRSNGFARNRSSSRPRALSPLLGITLKLVSALAFTLMSAAIKSISTRYPTGEIVFIRSFFAMIPLLLWLAWRSELPAALKTSNLRGHLKRGIMGSTGMFCGFAALQFLPLSEAVAIGYAAPLAVVVLAALVLKERVRIYRWSAVTIGFVGVLIMLSPHLGAGSHPVGGNAALGAALGLAGAFCSAFASVEVRLLTQTERTGAIVFYFMLLTSLLGLSTILLGWNMPDLKDALLMLVIGILGGLGQILIVQAYRYGDASLIAPFEYSTMLWAVAIGWFWFGEWPAAAILVGAFIVVTSGIYVILRERQLGLARREQREVGPSRMT</sequence>
<evidence type="ECO:0000256" key="2">
    <source>
        <dbReference type="ARBA" id="ARBA00009853"/>
    </source>
</evidence>
<accession>A0A0Q3KZS6</accession>
<feature type="domain" description="EamA" evidence="7">
    <location>
        <begin position="185"/>
        <end position="315"/>
    </location>
</feature>
<feature type="transmembrane region" description="Helical" evidence="6">
    <location>
        <begin position="244"/>
        <end position="265"/>
    </location>
</feature>
<evidence type="ECO:0000256" key="3">
    <source>
        <dbReference type="ARBA" id="ARBA00022692"/>
    </source>
</evidence>
<dbReference type="AlphaFoldDB" id="A0A0Q3KZS6"/>
<dbReference type="STRING" id="53254.SAMN05660750_00102"/>
<dbReference type="PANTHER" id="PTHR22911:SF6">
    <property type="entry name" value="SOLUTE CARRIER FAMILY 35 MEMBER G1"/>
    <property type="match status" value="1"/>
</dbReference>
<dbReference type="Proteomes" id="UP000051562">
    <property type="component" value="Unassembled WGS sequence"/>
</dbReference>
<dbReference type="EMBL" id="LMAR01000045">
    <property type="protein sequence ID" value="KQK29804.1"/>
    <property type="molecule type" value="Genomic_DNA"/>
</dbReference>
<comment type="subcellular location">
    <subcellularLocation>
        <location evidence="1">Membrane</location>
        <topology evidence="1">Multi-pass membrane protein</topology>
    </subcellularLocation>
</comment>
<feature type="transmembrane region" description="Helical" evidence="6">
    <location>
        <begin position="31"/>
        <end position="54"/>
    </location>
</feature>
<evidence type="ECO:0000313" key="9">
    <source>
        <dbReference type="Proteomes" id="UP000051562"/>
    </source>
</evidence>
<dbReference type="InterPro" id="IPR037185">
    <property type="entry name" value="EmrE-like"/>
</dbReference>
<feature type="transmembrane region" description="Helical" evidence="6">
    <location>
        <begin position="152"/>
        <end position="172"/>
    </location>
</feature>
<feature type="transmembrane region" description="Helical" evidence="6">
    <location>
        <begin position="104"/>
        <end position="121"/>
    </location>
</feature>
<gene>
    <name evidence="8" type="ORF">ARD30_05510</name>
</gene>
<evidence type="ECO:0000313" key="8">
    <source>
        <dbReference type="EMBL" id="KQK29804.1"/>
    </source>
</evidence>
<evidence type="ECO:0000256" key="1">
    <source>
        <dbReference type="ARBA" id="ARBA00004141"/>
    </source>
</evidence>
<reference evidence="8 9" key="1">
    <citation type="submission" date="2015-10" db="EMBL/GenBank/DDBJ databases">
        <title>Draft genome of Bosea thiooxidans.</title>
        <authorList>
            <person name="Wang X."/>
        </authorList>
    </citation>
    <scope>NUCLEOTIDE SEQUENCE [LARGE SCALE GENOMIC DNA]</scope>
    <source>
        <strain evidence="8 9">CGMCC 9174</strain>
    </source>
</reference>
<dbReference type="GO" id="GO:0016020">
    <property type="term" value="C:membrane"/>
    <property type="evidence" value="ECO:0007669"/>
    <property type="project" value="UniProtKB-SubCell"/>
</dbReference>
<keyword evidence="5 6" id="KW-0472">Membrane</keyword>
<evidence type="ECO:0000256" key="6">
    <source>
        <dbReference type="SAM" id="Phobius"/>
    </source>
</evidence>
<evidence type="ECO:0000256" key="5">
    <source>
        <dbReference type="ARBA" id="ARBA00023136"/>
    </source>
</evidence>
<feature type="transmembrane region" description="Helical" evidence="6">
    <location>
        <begin position="298"/>
        <end position="316"/>
    </location>
</feature>
<keyword evidence="9" id="KW-1185">Reference proteome</keyword>
<evidence type="ECO:0000259" key="7">
    <source>
        <dbReference type="Pfam" id="PF00892"/>
    </source>
</evidence>
<dbReference type="Pfam" id="PF00892">
    <property type="entry name" value="EamA"/>
    <property type="match status" value="2"/>
</dbReference>
<feature type="transmembrane region" description="Helical" evidence="6">
    <location>
        <begin position="272"/>
        <end position="292"/>
    </location>
</feature>
<dbReference type="PANTHER" id="PTHR22911">
    <property type="entry name" value="ACYL-MALONYL CONDENSING ENZYME-RELATED"/>
    <property type="match status" value="1"/>
</dbReference>
<protein>
    <recommendedName>
        <fullName evidence="7">EamA domain-containing protein</fullName>
    </recommendedName>
</protein>
<comment type="caution">
    <text evidence="8">The sequence shown here is derived from an EMBL/GenBank/DDBJ whole genome shotgun (WGS) entry which is preliminary data.</text>
</comment>
<keyword evidence="4 6" id="KW-1133">Transmembrane helix</keyword>
<name>A0A0Q3KZS6_9HYPH</name>
<dbReference type="InterPro" id="IPR000620">
    <property type="entry name" value="EamA_dom"/>
</dbReference>
<feature type="transmembrane region" description="Helical" evidence="6">
    <location>
        <begin position="184"/>
        <end position="204"/>
    </location>
</feature>
<comment type="similarity">
    <text evidence="2">Belongs to the drug/metabolite transporter (DMT) superfamily. 10 TMS drug/metabolite exporter (DME) (TC 2.A.7.3) family.</text>
</comment>
<feature type="transmembrane region" description="Helical" evidence="6">
    <location>
        <begin position="127"/>
        <end position="145"/>
    </location>
</feature>
<feature type="domain" description="EamA" evidence="7">
    <location>
        <begin position="35"/>
        <end position="168"/>
    </location>
</feature>